<dbReference type="EC" id="2.4.1.250" evidence="5"/>
<feature type="coiled-coil region" evidence="2">
    <location>
        <begin position="332"/>
        <end position="373"/>
    </location>
</feature>
<dbReference type="SUPFAM" id="SSF53335">
    <property type="entry name" value="S-adenosyl-L-methionine-dependent methyltransferases"/>
    <property type="match status" value="1"/>
</dbReference>
<dbReference type="GO" id="GO:0102710">
    <property type="term" value="F:D-inositol-3-phosphate glycosyltransferase activity"/>
    <property type="evidence" value="ECO:0007669"/>
    <property type="project" value="UniProtKB-EC"/>
</dbReference>
<dbReference type="InterPro" id="IPR001296">
    <property type="entry name" value="Glyco_trans_1"/>
</dbReference>
<evidence type="ECO:0000259" key="3">
    <source>
        <dbReference type="Pfam" id="PF00534"/>
    </source>
</evidence>
<evidence type="ECO:0000313" key="5">
    <source>
        <dbReference type="EMBL" id="CAD5105890.1"/>
    </source>
</evidence>
<reference evidence="5 6" key="1">
    <citation type="submission" date="2020-08" db="EMBL/GenBank/DDBJ databases">
        <authorList>
            <person name="Criscuolo A."/>
        </authorList>
    </citation>
    <scope>NUCLEOTIDE SEQUENCE [LARGE SCALE GENOMIC DNA]</scope>
    <source>
        <strain evidence="5">CIP111764</strain>
    </source>
</reference>
<feature type="domain" description="Glycosyl transferase family 1" evidence="3">
    <location>
        <begin position="745"/>
        <end position="903"/>
    </location>
</feature>
<dbReference type="CDD" id="cd03801">
    <property type="entry name" value="GT4_PimA-like"/>
    <property type="match status" value="1"/>
</dbReference>
<evidence type="ECO:0000256" key="2">
    <source>
        <dbReference type="SAM" id="Coils"/>
    </source>
</evidence>
<protein>
    <submittedName>
        <fullName evidence="5">D-inositol-3-phosphate glycosyltransferase</fullName>
        <ecNumber evidence="5">2.4.1.250</ecNumber>
    </submittedName>
</protein>
<dbReference type="NCBIfam" id="TIGR01444">
    <property type="entry name" value="fkbM_fam"/>
    <property type="match status" value="1"/>
</dbReference>
<dbReference type="Gene3D" id="3.40.50.2000">
    <property type="entry name" value="Glycogen Phosphorylase B"/>
    <property type="match status" value="4"/>
</dbReference>
<dbReference type="InterPro" id="IPR029063">
    <property type="entry name" value="SAM-dependent_MTases_sf"/>
</dbReference>
<accession>A0A7U7EKM7</accession>
<dbReference type="CDD" id="cd03809">
    <property type="entry name" value="GT4_MtfB-like"/>
    <property type="match status" value="2"/>
</dbReference>
<comment type="caution">
    <text evidence="5">The sequence shown here is derived from an EMBL/GenBank/DDBJ whole genome shotgun (WGS) entry which is preliminary data.</text>
</comment>
<keyword evidence="6" id="KW-1185">Reference proteome</keyword>
<dbReference type="Pfam" id="PF00534">
    <property type="entry name" value="Glycos_transf_1"/>
    <property type="match status" value="2"/>
</dbReference>
<keyword evidence="2" id="KW-0175">Coiled coil</keyword>
<organism evidence="5 6">
    <name type="scientific">Zestomonas carbonaria</name>
    <dbReference type="NCBI Taxonomy" id="2762745"/>
    <lineage>
        <taxon>Bacteria</taxon>
        <taxon>Pseudomonadati</taxon>
        <taxon>Pseudomonadota</taxon>
        <taxon>Gammaproteobacteria</taxon>
        <taxon>Pseudomonadales</taxon>
        <taxon>Pseudomonadaceae</taxon>
        <taxon>Zestomonas</taxon>
    </lineage>
</organism>
<dbReference type="SUPFAM" id="SSF57997">
    <property type="entry name" value="Tropomyosin"/>
    <property type="match status" value="1"/>
</dbReference>
<sequence>MSFVSHAQNFEDVMLWRALKDVEHGFYIDIGAQDPVVDSVSLAFYEHGWRGVHVEPTRQYSEKLRERRPDEVVEQVAIGNARGLLGFYEFRDTGLSTADPELAERHMTAGFAATRTEVPVVTLDEVLEKHGERAIHWLKIDVEGWEQSVLESWHSSSVRPWVLVIESTLPGTQVQTHFQWEPLVLAKGYRFVHFDGLNRFYLHEDRLELQAAFDCPPNVFDGFLLSGTASQSFCKLLEERQWQAEERVREQDALIQRAEDLRHAAEQALQERMALQAQAEAKQAAAESMSEMQQLRAGELESQLQQVRHQLDESWANMHLWYQQSVAHEAQARQLQLQLNESLSDAHNWQQQSVAHEAQARQLQQQLNESLSNAHHWHLQANAQEVRVNALLGSTSWRITWPLRIAMEGLRGLVRLPWRMFKALLRPVALLAMRAVLRRPGLRQRLAGCLRRCPRVFQHLRRFAMYRGLLREVEARPPKPPAAESAGVAARIRSRGGEPDHAGTQEVVLRTTSQQGAEMDSLRIVIDMQGAQGGNGMRGIGRYSLALALAIVRNRGGYEVFLVLNGRFPETIEPIRATFRNLLPRDRIHVWNAPGPVSHVDPDNTWRRQSAELVREAFIASLDPSIVLVTSLFEGMGDDAVTSIGSLSRTVPTAAMLYDLIPLINRSPYLDDPRVAQWYEDKLDHLRRADLLLAISESSRQEGIDRLDMPVERISTISTAADAQFRIRPVGEDRRGELRQRYGLERPYAMYTGGIDHRKNIEGLIRAYALLPARLRQRHQLAIVCSIRPEDRARLEALASEQGLAKGELVLTGYVPEEDLVDLYNLCKVFVFPSRHEGFGLPALEAMACGRAVIGSNTSSLPEVIGCEKALFDPFDDASIADRLRRVLSDSKFRRALKHHAQKQAGKFSWDRTARLAIAAMEKTVAQAAVHAPHRSLRRPRLAYVSPMPPERSGISDYSAALIPELARHYEIEVVVVQETVAAPWITANCPIRTVAWFREHAARFDRVLYHFGNSAFHQHMFALLEEVPGVVVLHDFFLSGIVAHMECQGAARGVWVEALYRGHGYTAVRQRFQAVDTAEVVWKYPCNHAVLRNAQGVIVHSENSRRLARQWYGAQAARNWAHIPLLRIPDPWDGHGRENARAVLGLRDGDFVVCSFGMLGPSKLNHRLLDAWLASPLAADVRCLLVFVGESVEEYYGQKMLGMIAGSAGAERIRITGWTDAEVFEQYLAAADIGVQLRTLSRGETSAAVLDCMNHGLATIVNANGCMADLEDDSVWKLPDEFTDEQLSEALTVLWRDPARRRGLGSRAREIVRTRHAPGECAEQYFTAIEGFHRAAATAVPALVGKIAQLDSAPTDDGEWAALASAIGGSITPPLAQRQLLVDISELVQRDARSGIQRVVRSILLEWLLNPPPGYRVEPVYATAGQPGYRYARRFTLGFLGCPETTLVDEPISYRAGDVFVGLDLQPEVVLAQDDLYQRMRRQGVSVQFVVYDLLILQFPHCFPEGSARVFEGWLNVVARSDGALCISRAVADDLSAWLERHGAERGHPFRLDWFHLGADVDQSAPTTGLPDDSASVLAGLRARPSFLMVGTVEPRKGYAQALEAFERLWSAGLEVNLVIVGKQGWMVDELAARLRSHPGQGRRLFWLEGISDEYLEQVYATSTCLVAASHGEGFGLPLLEAAQHGLPVIARDIPVFREVAGERAHYFAGMAAEDLARAVTGWLELYRVGRHPASGDIPWLTWKESAERLEEILLKDEWSAQ</sequence>
<dbReference type="RefSeq" id="WP_187669285.1">
    <property type="nucleotide sequence ID" value="NZ_CAJFCI010000012.1"/>
</dbReference>
<dbReference type="GO" id="GO:0009103">
    <property type="term" value="P:lipopolysaccharide biosynthetic process"/>
    <property type="evidence" value="ECO:0007669"/>
    <property type="project" value="TreeGrafter"/>
</dbReference>
<feature type="domain" description="Glycosyl transferase family 1" evidence="3">
    <location>
        <begin position="1586"/>
        <end position="1726"/>
    </location>
</feature>
<dbReference type="InterPro" id="IPR006342">
    <property type="entry name" value="FkbM_mtfrase"/>
</dbReference>
<keyword evidence="5" id="KW-0328">Glycosyltransferase</keyword>
<dbReference type="Proteomes" id="UP000583387">
    <property type="component" value="Unassembled WGS sequence"/>
</dbReference>
<dbReference type="Pfam" id="PF05050">
    <property type="entry name" value="Methyltransf_21"/>
    <property type="match status" value="1"/>
</dbReference>
<feature type="coiled-coil region" evidence="2">
    <location>
        <begin position="248"/>
        <end position="285"/>
    </location>
</feature>
<dbReference type="Gene3D" id="3.40.50.150">
    <property type="entry name" value="Vaccinia Virus protein VP39"/>
    <property type="match status" value="1"/>
</dbReference>
<gene>
    <name evidence="5" type="primary">mshA_1</name>
    <name evidence="5" type="ORF">PSEWESI4_00147</name>
</gene>
<dbReference type="EMBL" id="CAJFCI010000012">
    <property type="protein sequence ID" value="CAD5105890.1"/>
    <property type="molecule type" value="Genomic_DNA"/>
</dbReference>
<feature type="domain" description="Methyltransferase FkbM" evidence="4">
    <location>
        <begin position="29"/>
        <end position="191"/>
    </location>
</feature>
<dbReference type="PANTHER" id="PTHR46401">
    <property type="entry name" value="GLYCOSYLTRANSFERASE WBBK-RELATED"/>
    <property type="match status" value="1"/>
</dbReference>
<evidence type="ECO:0000259" key="4">
    <source>
        <dbReference type="Pfam" id="PF05050"/>
    </source>
</evidence>
<evidence type="ECO:0000256" key="1">
    <source>
        <dbReference type="ARBA" id="ARBA00022679"/>
    </source>
</evidence>
<proteinExistence type="predicted"/>
<name>A0A7U7EKM7_9GAMM</name>
<keyword evidence="1 5" id="KW-0808">Transferase</keyword>
<evidence type="ECO:0000313" key="6">
    <source>
        <dbReference type="Proteomes" id="UP000583387"/>
    </source>
</evidence>
<dbReference type="PANTHER" id="PTHR46401:SF2">
    <property type="entry name" value="GLYCOSYLTRANSFERASE WBBK-RELATED"/>
    <property type="match status" value="1"/>
</dbReference>
<dbReference type="SUPFAM" id="SSF53756">
    <property type="entry name" value="UDP-Glycosyltransferase/glycogen phosphorylase"/>
    <property type="match status" value="3"/>
</dbReference>